<dbReference type="SMART" id="SM00129">
    <property type="entry name" value="KISc"/>
    <property type="match status" value="1"/>
</dbReference>
<accession>A0A1G4I9I7</accession>
<feature type="compositionally biased region" description="Polar residues" evidence="6">
    <location>
        <begin position="162"/>
        <end position="172"/>
    </location>
</feature>
<evidence type="ECO:0000256" key="2">
    <source>
        <dbReference type="ARBA" id="ARBA00022840"/>
    </source>
</evidence>
<keyword evidence="4" id="KW-0493">Microtubule</keyword>
<dbReference type="VEuPathDB" id="TriTrypDB:TEOVI_000616500"/>
<dbReference type="GeneID" id="92380104"/>
<evidence type="ECO:0000313" key="10">
    <source>
        <dbReference type="Proteomes" id="UP000195570"/>
    </source>
</evidence>
<dbReference type="GO" id="GO:0043130">
    <property type="term" value="F:ubiquitin binding"/>
    <property type="evidence" value="ECO:0007669"/>
    <property type="project" value="InterPro"/>
</dbReference>
<dbReference type="Pfam" id="PF00225">
    <property type="entry name" value="Kinesin"/>
    <property type="match status" value="1"/>
</dbReference>
<dbReference type="FunFam" id="3.40.850.10:FF:000146">
    <property type="entry name" value="Kinesin-like protein"/>
    <property type="match status" value="1"/>
</dbReference>
<evidence type="ECO:0000313" key="9">
    <source>
        <dbReference type="EMBL" id="SCU68795.1"/>
    </source>
</evidence>
<dbReference type="GO" id="GO:0007018">
    <property type="term" value="P:microtubule-based movement"/>
    <property type="evidence" value="ECO:0007669"/>
    <property type="project" value="InterPro"/>
</dbReference>
<sequence>MSVEQPEQQISGLLEQLYHSSNVSAERETIMNLSNVVRQGGAEFLLDVVKTNLKSGVPEKQEASMTILDEVTLNCGPSFAVMLSSQKWMDRLIKLAKAGPPQVTTKIISTVIGWQKRYHTVSFAQCIKKLSQSKTTGEACKQALRQAGDDGTGSSLGYDASSPASLRSTGVTDNRKSKKCDAVLAELQSDLVSLEYSLENPKFVQDDAIARECKNHKMKCMQMLESGSYESIASDLMQLIERFSRALELYECMTGVDLGEGEAARSRALTRGKDNGGDSDDEYSKQLRARVAPKNAQQVMLQAQEATQQLVEKERHETMQLRTQLEEMRRKYEDMHNKYKDAKARNKEAVGALQEYAKRIEVLEKSGGGAAAAAAALPPPPPISEEKDKGKDKSGPALNVGPIATAMRDTVQVLRQSLREVREQYVSDIQKESAYYSSQLTSAIASIAAAAEKDRGSNSQLLVRTQELYKREMKLRKQYYNQIQELKGNIRVYCRVRPLLPREVAAGHTNIMDFPSADEIRVNDPAGRQKVYEFDEVYPPHAPQARVFEDTSPLIDSVVDGYNVCIFAYGQTGSGKTHTMGGYGEDRGINTRALQRLFEIIDERKDTDESTVTVSVLEIYCEMIRDLLVPKEKSKSTTYEVKQGGQFGTYVTNLSEVPVQCADEITKIMENANKNRSEGQTNMNEHSSRSHMVLYITVRTTNKETNMQCFGKLSLIDLAGSERLDKTGAEGQMLKEAVAINKSLSSLGDVISGLAQNSKHIPFRNSVLTYLLQDSMGGQAKVLMFVCVNPASYNASESNSSLQFASRARGVSLGQIKKNP</sequence>
<evidence type="ECO:0000256" key="6">
    <source>
        <dbReference type="SAM" id="MobiDB-lite"/>
    </source>
</evidence>
<dbReference type="PANTHER" id="PTHR47972:SF28">
    <property type="entry name" value="KINESIN-LIKE PROTEIN KLP-3"/>
    <property type="match status" value="1"/>
</dbReference>
<feature type="binding site" evidence="3">
    <location>
        <begin position="570"/>
        <end position="577"/>
    </location>
    <ligand>
        <name>ATP</name>
        <dbReference type="ChEBI" id="CHEBI:30616"/>
    </ligand>
</feature>
<dbReference type="InterPro" id="IPR001752">
    <property type="entry name" value="Kinesin_motor_dom"/>
</dbReference>
<keyword evidence="2 3" id="KW-0067">ATP-binding</keyword>
<dbReference type="InterPro" id="IPR036961">
    <property type="entry name" value="Kinesin_motor_dom_sf"/>
</dbReference>
<dbReference type="PROSITE" id="PS50179">
    <property type="entry name" value="VHS"/>
    <property type="match status" value="1"/>
</dbReference>
<keyword evidence="3 4" id="KW-0505">Motor protein</keyword>
<dbReference type="InterPro" id="IPR027640">
    <property type="entry name" value="Kinesin-like_fam"/>
</dbReference>
<dbReference type="SUPFAM" id="SSF48464">
    <property type="entry name" value="ENTH/VHS domain"/>
    <property type="match status" value="1"/>
</dbReference>
<gene>
    <name evidence="9" type="ORF">TEOVI_000616500</name>
</gene>
<feature type="compositionally biased region" description="Basic and acidic residues" evidence="6">
    <location>
        <begin position="384"/>
        <end position="394"/>
    </location>
</feature>
<protein>
    <recommendedName>
        <fullName evidence="4">Kinesin-like protein</fullName>
    </recommendedName>
</protein>
<feature type="region of interest" description="Disordered" evidence="6">
    <location>
        <begin position="372"/>
        <end position="400"/>
    </location>
</feature>
<evidence type="ECO:0000259" key="8">
    <source>
        <dbReference type="PROSITE" id="PS50179"/>
    </source>
</evidence>
<dbReference type="SUPFAM" id="SSF52540">
    <property type="entry name" value="P-loop containing nucleoside triphosphate hydrolases"/>
    <property type="match status" value="1"/>
</dbReference>
<dbReference type="PRINTS" id="PR00380">
    <property type="entry name" value="KINESINHEAVY"/>
</dbReference>
<evidence type="ECO:0000256" key="5">
    <source>
        <dbReference type="SAM" id="Coils"/>
    </source>
</evidence>
<keyword evidence="10" id="KW-1185">Reference proteome</keyword>
<dbReference type="PANTHER" id="PTHR47972">
    <property type="entry name" value="KINESIN-LIKE PROTEIN KLP-3"/>
    <property type="match status" value="1"/>
</dbReference>
<dbReference type="RefSeq" id="XP_067079878.1">
    <property type="nucleotide sequence ID" value="XM_067223777.1"/>
</dbReference>
<name>A0A1G4I9I7_TRYEQ</name>
<proteinExistence type="inferred from homology"/>
<dbReference type="PROSITE" id="PS50067">
    <property type="entry name" value="KINESIN_MOTOR_2"/>
    <property type="match status" value="1"/>
</dbReference>
<dbReference type="InterPro" id="IPR027417">
    <property type="entry name" value="P-loop_NTPase"/>
</dbReference>
<organism evidence="9 10">
    <name type="scientific">Trypanosoma equiperdum</name>
    <dbReference type="NCBI Taxonomy" id="5694"/>
    <lineage>
        <taxon>Eukaryota</taxon>
        <taxon>Discoba</taxon>
        <taxon>Euglenozoa</taxon>
        <taxon>Kinetoplastea</taxon>
        <taxon>Metakinetoplastina</taxon>
        <taxon>Trypanosomatida</taxon>
        <taxon>Trypanosomatidae</taxon>
        <taxon>Trypanosoma</taxon>
    </lineage>
</organism>
<evidence type="ECO:0000256" key="1">
    <source>
        <dbReference type="ARBA" id="ARBA00022741"/>
    </source>
</evidence>
<dbReference type="GO" id="GO:0005524">
    <property type="term" value="F:ATP binding"/>
    <property type="evidence" value="ECO:0007669"/>
    <property type="project" value="UniProtKB-UniRule"/>
</dbReference>
<evidence type="ECO:0000256" key="3">
    <source>
        <dbReference type="PROSITE-ProRule" id="PRU00283"/>
    </source>
</evidence>
<dbReference type="Gene3D" id="3.40.850.10">
    <property type="entry name" value="Kinesin motor domain"/>
    <property type="match status" value="1"/>
</dbReference>
<dbReference type="PROSITE" id="PS00411">
    <property type="entry name" value="KINESIN_MOTOR_1"/>
    <property type="match status" value="1"/>
</dbReference>
<feature type="region of interest" description="Disordered" evidence="6">
    <location>
        <begin position="147"/>
        <end position="173"/>
    </location>
</feature>
<feature type="domain" description="Kinesin motor" evidence="7">
    <location>
        <begin position="489"/>
        <end position="811"/>
    </location>
</feature>
<feature type="domain" description="VHS" evidence="8">
    <location>
        <begin position="30"/>
        <end position="118"/>
    </location>
</feature>
<keyword evidence="5" id="KW-0175">Coiled coil</keyword>
<dbReference type="GO" id="GO:0035091">
    <property type="term" value="F:phosphatidylinositol binding"/>
    <property type="evidence" value="ECO:0007669"/>
    <property type="project" value="InterPro"/>
</dbReference>
<feature type="coiled-coil region" evidence="5">
    <location>
        <begin position="296"/>
        <end position="366"/>
    </location>
</feature>
<dbReference type="Proteomes" id="UP000195570">
    <property type="component" value="Unassembled WGS sequence"/>
</dbReference>
<dbReference type="GO" id="GO:0003777">
    <property type="term" value="F:microtubule motor activity"/>
    <property type="evidence" value="ECO:0007669"/>
    <property type="project" value="InterPro"/>
</dbReference>
<comment type="caution">
    <text evidence="9">The sequence shown here is derived from an EMBL/GenBank/DDBJ whole genome shotgun (WGS) entry which is preliminary data.</text>
</comment>
<dbReference type="InterPro" id="IPR002014">
    <property type="entry name" value="VHS_dom"/>
</dbReference>
<reference evidence="9" key="1">
    <citation type="submission" date="2016-09" db="EMBL/GenBank/DDBJ databases">
        <authorList>
            <person name="Hebert L."/>
            <person name="Moumen B."/>
        </authorList>
    </citation>
    <scope>NUCLEOTIDE SEQUENCE [LARGE SCALE GENOMIC DNA]</scope>
    <source>
        <strain evidence="9">OVI</strain>
    </source>
</reference>
<comment type="similarity">
    <text evidence="3 4">Belongs to the TRAFAC class myosin-kinesin ATPase superfamily. Kinesin family.</text>
</comment>
<dbReference type="Pfam" id="PF00790">
    <property type="entry name" value="VHS"/>
    <property type="match status" value="1"/>
</dbReference>
<dbReference type="GO" id="GO:0005874">
    <property type="term" value="C:microtubule"/>
    <property type="evidence" value="ECO:0007669"/>
    <property type="project" value="UniProtKB-KW"/>
</dbReference>
<dbReference type="GO" id="GO:0008017">
    <property type="term" value="F:microtubule binding"/>
    <property type="evidence" value="ECO:0007669"/>
    <property type="project" value="InterPro"/>
</dbReference>
<evidence type="ECO:0000256" key="4">
    <source>
        <dbReference type="RuleBase" id="RU000394"/>
    </source>
</evidence>
<dbReference type="AlphaFoldDB" id="A0A1G4I9I7"/>
<dbReference type="EMBL" id="CZPT02001073">
    <property type="protein sequence ID" value="SCU68795.1"/>
    <property type="molecule type" value="Genomic_DNA"/>
</dbReference>
<dbReference type="Gene3D" id="1.25.40.90">
    <property type="match status" value="1"/>
</dbReference>
<keyword evidence="1 3" id="KW-0547">Nucleotide-binding</keyword>
<evidence type="ECO:0000259" key="7">
    <source>
        <dbReference type="PROSITE" id="PS50067"/>
    </source>
</evidence>
<dbReference type="InterPro" id="IPR019821">
    <property type="entry name" value="Kinesin_motor_CS"/>
</dbReference>
<dbReference type="InterPro" id="IPR008942">
    <property type="entry name" value="ENTH_VHS"/>
</dbReference>